<keyword evidence="1" id="KW-1133">Transmembrane helix</keyword>
<keyword evidence="1" id="KW-0472">Membrane</keyword>
<dbReference type="EMBL" id="QJKB01000003">
    <property type="protein sequence ID" value="PXX43861.1"/>
    <property type="molecule type" value="Genomic_DNA"/>
</dbReference>
<accession>A0A318J7J6</accession>
<protein>
    <submittedName>
        <fullName evidence="2">Uncharacterized protein</fullName>
    </submittedName>
</protein>
<comment type="caution">
    <text evidence="2">The sequence shown here is derived from an EMBL/GenBank/DDBJ whole genome shotgun (WGS) entry which is preliminary data.</text>
</comment>
<evidence type="ECO:0000256" key="1">
    <source>
        <dbReference type="SAM" id="Phobius"/>
    </source>
</evidence>
<evidence type="ECO:0000313" key="3">
    <source>
        <dbReference type="Proteomes" id="UP000247792"/>
    </source>
</evidence>
<dbReference type="Proteomes" id="UP000247792">
    <property type="component" value="Unassembled WGS sequence"/>
</dbReference>
<keyword evidence="1" id="KW-0812">Transmembrane</keyword>
<sequence length="78" mass="9017">MLTKKKPAHRLAFILDTFRYMEETQLQILNNALNKAVQALLATLLYNCAVCIILLLDWLDQVFTLDTQPHGNRCCHED</sequence>
<feature type="transmembrane region" description="Helical" evidence="1">
    <location>
        <begin position="36"/>
        <end position="56"/>
    </location>
</feature>
<reference evidence="2 3" key="1">
    <citation type="submission" date="2018-05" db="EMBL/GenBank/DDBJ databases">
        <title>Genomic Encyclopedia of Type Strains, Phase IV (KMG-IV): sequencing the most valuable type-strain genomes for metagenomic binning, comparative biology and taxonomic classification.</title>
        <authorList>
            <person name="Goeker M."/>
        </authorList>
    </citation>
    <scope>NUCLEOTIDE SEQUENCE [LARGE SCALE GENOMIC DNA]</scope>
    <source>
        <strain evidence="2 3">DSM 19792</strain>
    </source>
</reference>
<evidence type="ECO:0000313" key="2">
    <source>
        <dbReference type="EMBL" id="PXX43861.1"/>
    </source>
</evidence>
<gene>
    <name evidence="2" type="ORF">DFR42_103129</name>
</gene>
<dbReference type="AlphaFoldDB" id="A0A318J7J6"/>
<organism evidence="2 3">
    <name type="scientific">Undibacterium pigrum</name>
    <dbReference type="NCBI Taxonomy" id="401470"/>
    <lineage>
        <taxon>Bacteria</taxon>
        <taxon>Pseudomonadati</taxon>
        <taxon>Pseudomonadota</taxon>
        <taxon>Betaproteobacteria</taxon>
        <taxon>Burkholderiales</taxon>
        <taxon>Oxalobacteraceae</taxon>
        <taxon>Undibacterium</taxon>
    </lineage>
</organism>
<keyword evidence="3" id="KW-1185">Reference proteome</keyword>
<name>A0A318J7J6_9BURK</name>
<proteinExistence type="predicted"/>